<name>A0ABQ2HF75_9BACT</name>
<evidence type="ECO:0000259" key="8">
    <source>
        <dbReference type="Pfam" id="PF00535"/>
    </source>
</evidence>
<dbReference type="InterPro" id="IPR029044">
    <property type="entry name" value="Nucleotide-diphossugar_trans"/>
</dbReference>
<evidence type="ECO:0000256" key="5">
    <source>
        <dbReference type="ARBA" id="ARBA00022989"/>
    </source>
</evidence>
<dbReference type="InterPro" id="IPR001173">
    <property type="entry name" value="Glyco_trans_2-like"/>
</dbReference>
<keyword evidence="6 7" id="KW-0472">Membrane</keyword>
<evidence type="ECO:0000313" key="9">
    <source>
        <dbReference type="EMBL" id="GGM77909.1"/>
    </source>
</evidence>
<evidence type="ECO:0000256" key="7">
    <source>
        <dbReference type="SAM" id="Phobius"/>
    </source>
</evidence>
<dbReference type="Proteomes" id="UP000632339">
    <property type="component" value="Unassembled WGS sequence"/>
</dbReference>
<gene>
    <name evidence="9" type="ORF">GCM10010967_06970</name>
</gene>
<dbReference type="GO" id="GO:0016740">
    <property type="term" value="F:transferase activity"/>
    <property type="evidence" value="ECO:0007669"/>
    <property type="project" value="UniProtKB-KW"/>
</dbReference>
<dbReference type="PANTHER" id="PTHR48090:SF1">
    <property type="entry name" value="PROPHAGE BACTOPRENOL GLUCOSYL TRANSFERASE HOMOLOG"/>
    <property type="match status" value="1"/>
</dbReference>
<dbReference type="CDD" id="cd04187">
    <property type="entry name" value="DPM1_like_bac"/>
    <property type="match status" value="1"/>
</dbReference>
<evidence type="ECO:0000256" key="2">
    <source>
        <dbReference type="ARBA" id="ARBA00022676"/>
    </source>
</evidence>
<reference evidence="10" key="1">
    <citation type="journal article" date="2019" name="Int. J. Syst. Evol. Microbiol.">
        <title>The Global Catalogue of Microorganisms (GCM) 10K type strain sequencing project: providing services to taxonomists for standard genome sequencing and annotation.</title>
        <authorList>
            <consortium name="The Broad Institute Genomics Platform"/>
            <consortium name="The Broad Institute Genome Sequencing Center for Infectious Disease"/>
            <person name="Wu L."/>
            <person name="Ma J."/>
        </authorList>
    </citation>
    <scope>NUCLEOTIDE SEQUENCE [LARGE SCALE GENOMIC DNA]</scope>
    <source>
        <strain evidence="10">CGMCC 1.6375</strain>
    </source>
</reference>
<evidence type="ECO:0000256" key="3">
    <source>
        <dbReference type="ARBA" id="ARBA00022679"/>
    </source>
</evidence>
<dbReference type="InterPro" id="IPR050256">
    <property type="entry name" value="Glycosyltransferase_2"/>
</dbReference>
<accession>A0ABQ2HF75</accession>
<sequence>MPLLVIEKLSKLKTPQISIVAPLYNESETFPLLVQRINALMDASPLSIEVVLIDDGSRDDTALKIRQVALMDERYHGVFLSRNHGHQLALTAGISAARGTEALFVIDGDLQDPPELLPEFYKLLQEGNDVVYAVRKKRKEGFIKRMGYHWFYRILRSISYVDIPLDSGDFALISRRVVDVLNKMPEESRYLRGMRSWIGFKQTGYEYERDARAAGESKYSFKQLFRLAYNGIFNFSEFPIKFMSRVGMTAIVISLIYFATVVLKKLFFAHVIEGFAALLFVIILFSGVQLLALGIIGEYVLRIFFQSKNRPLYIIKEEIVNREYI</sequence>
<feature type="transmembrane region" description="Helical" evidence="7">
    <location>
        <begin position="275"/>
        <end position="301"/>
    </location>
</feature>
<evidence type="ECO:0000256" key="1">
    <source>
        <dbReference type="ARBA" id="ARBA00004141"/>
    </source>
</evidence>
<keyword evidence="5 7" id="KW-1133">Transmembrane helix</keyword>
<proteinExistence type="predicted"/>
<dbReference type="Pfam" id="PF00535">
    <property type="entry name" value="Glycos_transf_2"/>
    <property type="match status" value="1"/>
</dbReference>
<comment type="subcellular location">
    <subcellularLocation>
        <location evidence="1">Membrane</location>
        <topology evidence="1">Multi-pass membrane protein</topology>
    </subcellularLocation>
</comment>
<keyword evidence="2" id="KW-0328">Glycosyltransferase</keyword>
<feature type="transmembrane region" description="Helical" evidence="7">
    <location>
        <begin position="242"/>
        <end position="263"/>
    </location>
</feature>
<keyword evidence="3 9" id="KW-0808">Transferase</keyword>
<comment type="caution">
    <text evidence="9">The sequence shown here is derived from an EMBL/GenBank/DDBJ whole genome shotgun (WGS) entry which is preliminary data.</text>
</comment>
<keyword evidence="10" id="KW-1185">Reference proteome</keyword>
<dbReference type="PANTHER" id="PTHR48090">
    <property type="entry name" value="UNDECAPRENYL-PHOSPHATE 4-DEOXY-4-FORMAMIDO-L-ARABINOSE TRANSFERASE-RELATED"/>
    <property type="match status" value="1"/>
</dbReference>
<feature type="domain" description="Glycosyltransferase 2-like" evidence="8">
    <location>
        <begin position="18"/>
        <end position="179"/>
    </location>
</feature>
<protein>
    <submittedName>
        <fullName evidence="9">Glycosyl transferase</fullName>
    </submittedName>
</protein>
<evidence type="ECO:0000256" key="6">
    <source>
        <dbReference type="ARBA" id="ARBA00023136"/>
    </source>
</evidence>
<keyword evidence="4 7" id="KW-0812">Transmembrane</keyword>
<dbReference type="Gene3D" id="3.90.550.10">
    <property type="entry name" value="Spore Coat Polysaccharide Biosynthesis Protein SpsA, Chain A"/>
    <property type="match status" value="1"/>
</dbReference>
<organism evidence="9 10">
    <name type="scientific">Dyadobacter beijingensis</name>
    <dbReference type="NCBI Taxonomy" id="365489"/>
    <lineage>
        <taxon>Bacteria</taxon>
        <taxon>Pseudomonadati</taxon>
        <taxon>Bacteroidota</taxon>
        <taxon>Cytophagia</taxon>
        <taxon>Cytophagales</taxon>
        <taxon>Spirosomataceae</taxon>
        <taxon>Dyadobacter</taxon>
    </lineage>
</organism>
<evidence type="ECO:0000256" key="4">
    <source>
        <dbReference type="ARBA" id="ARBA00022692"/>
    </source>
</evidence>
<dbReference type="EMBL" id="BMLI01000001">
    <property type="protein sequence ID" value="GGM77909.1"/>
    <property type="molecule type" value="Genomic_DNA"/>
</dbReference>
<dbReference type="SUPFAM" id="SSF53448">
    <property type="entry name" value="Nucleotide-diphospho-sugar transferases"/>
    <property type="match status" value="1"/>
</dbReference>
<evidence type="ECO:0000313" key="10">
    <source>
        <dbReference type="Proteomes" id="UP000632339"/>
    </source>
</evidence>